<evidence type="ECO:0000313" key="3">
    <source>
        <dbReference type="EMBL" id="KXB38795.1"/>
    </source>
</evidence>
<accession>A0A133Y6S2</accession>
<dbReference type="EMBL" id="LSCV01000046">
    <property type="protein sequence ID" value="KXB38795.1"/>
    <property type="molecule type" value="Genomic_DNA"/>
</dbReference>
<organism evidence="3 4">
    <name type="scientific">Amygdalobacter nucleatus</name>
    <dbReference type="NCBI Taxonomy" id="3029274"/>
    <lineage>
        <taxon>Bacteria</taxon>
        <taxon>Bacillati</taxon>
        <taxon>Bacillota</taxon>
        <taxon>Clostridia</taxon>
        <taxon>Eubacteriales</taxon>
        <taxon>Oscillospiraceae</taxon>
        <taxon>Amygdalobacter</taxon>
    </lineage>
</organism>
<proteinExistence type="inferred from homology"/>
<dbReference type="SUPFAM" id="SSF88659">
    <property type="entry name" value="Sigma3 and sigma4 domains of RNA polymerase sigma factors"/>
    <property type="match status" value="1"/>
</dbReference>
<dbReference type="PANTHER" id="PTHR40083">
    <property type="entry name" value="UPF0122 PROTEIN CBO2450/CLC_2298"/>
    <property type="match status" value="1"/>
</dbReference>
<evidence type="ECO:0000256" key="1">
    <source>
        <dbReference type="ARBA" id="ARBA00008720"/>
    </source>
</evidence>
<dbReference type="Pfam" id="PF04297">
    <property type="entry name" value="UPF0122"/>
    <property type="match status" value="1"/>
</dbReference>
<comment type="caution">
    <text evidence="3">The sequence shown here is derived from an EMBL/GenBank/DDBJ whole genome shotgun (WGS) entry which is preliminary data.</text>
</comment>
<dbReference type="InterPro" id="IPR007394">
    <property type="entry name" value="UPF0122"/>
</dbReference>
<gene>
    <name evidence="3" type="ORF">HMPREF1872_01518</name>
</gene>
<sequence length="111" mass="12798">MADLEKTEEINELLDLYLPLLTEKQQTALELVYQEDMSMQEAASLLGITKQTVHFNVQSGLKHITKLEANLHLLKRNKQLDTFISKYKQMKEANFDFSQLQADLTELQVGN</sequence>
<dbReference type="STRING" id="1497955.HMPREF1872_01518"/>
<dbReference type="PANTHER" id="PTHR40083:SF1">
    <property type="entry name" value="UPF0122 PROTEIN YLXM"/>
    <property type="match status" value="1"/>
</dbReference>
<dbReference type="Gene3D" id="1.10.10.10">
    <property type="entry name" value="Winged helix-like DNA-binding domain superfamily/Winged helix DNA-binding domain"/>
    <property type="match status" value="1"/>
</dbReference>
<name>A0A133Y6S2_9FIRM</name>
<protein>
    <submittedName>
        <fullName evidence="3">Helix-turn-helix protein</fullName>
    </submittedName>
</protein>
<keyword evidence="4" id="KW-1185">Reference proteome</keyword>
<evidence type="ECO:0000313" key="4">
    <source>
        <dbReference type="Proteomes" id="UP000070080"/>
    </source>
</evidence>
<dbReference type="Proteomes" id="UP000070080">
    <property type="component" value="Unassembled WGS sequence"/>
</dbReference>
<comment type="function">
    <text evidence="2">Might take part in the signal recognition particle (SRP) pathway. This is inferred from the conservation of its genetic proximity to ftsY/ffh. May be a regulatory protein.</text>
</comment>
<dbReference type="OrthoDB" id="6392at2"/>
<reference evidence="4" key="1">
    <citation type="submission" date="2016-01" db="EMBL/GenBank/DDBJ databases">
        <authorList>
            <person name="Mitreva M."/>
            <person name="Pepin K.H."/>
            <person name="Mihindukulasuriya K.A."/>
            <person name="Fulton R."/>
            <person name="Fronick C."/>
            <person name="O'Laughlin M."/>
            <person name="Miner T."/>
            <person name="Herter B."/>
            <person name="Rosa B.A."/>
            <person name="Cordes M."/>
            <person name="Tomlinson C."/>
            <person name="Wollam A."/>
            <person name="Palsikar V.B."/>
            <person name="Mardis E.R."/>
            <person name="Wilson R.K."/>
        </authorList>
    </citation>
    <scope>NUCLEOTIDE SEQUENCE [LARGE SCALE GENOMIC DNA]</scope>
    <source>
        <strain evidence="4">KA00274</strain>
    </source>
</reference>
<dbReference type="AlphaFoldDB" id="A0A133Y6S2"/>
<dbReference type="InterPro" id="IPR013324">
    <property type="entry name" value="RNA_pol_sigma_r3/r4-like"/>
</dbReference>
<dbReference type="RefSeq" id="WP_066715272.1">
    <property type="nucleotide sequence ID" value="NZ_JARFNM010000001.1"/>
</dbReference>
<comment type="similarity">
    <text evidence="1">Belongs to the UPF0122 family.</text>
</comment>
<evidence type="ECO:0000256" key="2">
    <source>
        <dbReference type="ARBA" id="ARBA00024764"/>
    </source>
</evidence>
<dbReference type="InterPro" id="IPR036388">
    <property type="entry name" value="WH-like_DNA-bd_sf"/>
</dbReference>